<proteinExistence type="predicted"/>
<dbReference type="Proteomes" id="UP000322283">
    <property type="component" value="Unassembled WGS sequence"/>
</dbReference>
<evidence type="ECO:0000313" key="1">
    <source>
        <dbReference type="EMBL" id="AOQ22841.1"/>
    </source>
</evidence>
<dbReference type="Proteomes" id="UP000094598">
    <property type="component" value="Chromosome"/>
</dbReference>
<name>A0AAC9HFM3_NEOTH</name>
<reference evidence="1 3" key="1">
    <citation type="submission" date="2016-08" db="EMBL/GenBank/DDBJ databases">
        <title>Moorella thermoacetica DSM 103132.</title>
        <authorList>
            <person name="Jendresen C.B."/>
            <person name="Redl S.M."/>
            <person name="Jensen T.O."/>
            <person name="Nielsen A.T."/>
        </authorList>
    </citation>
    <scope>NUCLEOTIDE SEQUENCE [LARGE SCALE GENOMIC DNA]</scope>
    <source>
        <strain evidence="1 3">DSM 103132</strain>
    </source>
</reference>
<dbReference type="InterPro" id="IPR032466">
    <property type="entry name" value="Metal_Hydrolase"/>
</dbReference>
<reference evidence="2 4" key="2">
    <citation type="submission" date="2019-05" db="EMBL/GenBank/DDBJ databases">
        <title>Genome sequence of Moorella thermoacetica ATCC 33924.</title>
        <authorList>
            <person name="Poehlein A."/>
            <person name="Bengelsdorf F.R."/>
            <person name="Duerre P."/>
            <person name="Daniel R."/>
        </authorList>
    </citation>
    <scope>NUCLEOTIDE SEQUENCE [LARGE SCALE GENOMIC DNA]</scope>
    <source>
        <strain evidence="2 4">ATCC 33924</strain>
    </source>
</reference>
<organism evidence="1 3">
    <name type="scientific">Neomoorella thermoacetica</name>
    <name type="common">Clostridium thermoaceticum</name>
    <dbReference type="NCBI Taxonomy" id="1525"/>
    <lineage>
        <taxon>Bacteria</taxon>
        <taxon>Bacillati</taxon>
        <taxon>Bacillota</taxon>
        <taxon>Clostridia</taxon>
        <taxon>Neomoorellales</taxon>
        <taxon>Neomoorellaceae</taxon>
        <taxon>Neomoorella</taxon>
    </lineage>
</organism>
<dbReference type="RefSeq" id="WP_069587929.1">
    <property type="nucleotide sequence ID" value="NZ_CP017019.1"/>
</dbReference>
<dbReference type="EMBL" id="VCDX01000011">
    <property type="protein sequence ID" value="TYL10019.1"/>
    <property type="molecule type" value="Genomic_DNA"/>
</dbReference>
<evidence type="ECO:0000313" key="3">
    <source>
        <dbReference type="Proteomes" id="UP000094598"/>
    </source>
</evidence>
<gene>
    <name evidence="1" type="ORF">Maut_00366</name>
    <name evidence="2" type="ORF">MTAT_25150</name>
</gene>
<dbReference type="SUPFAM" id="SSF51556">
    <property type="entry name" value="Metallo-dependent hydrolases"/>
    <property type="match status" value="1"/>
</dbReference>
<dbReference type="Gene3D" id="1.10.2020.10">
    <property type="entry name" value="uronate isomerase, domain 2, chain A"/>
    <property type="match status" value="1"/>
</dbReference>
<protein>
    <recommendedName>
        <fullName evidence="5">Glucuronate isomerase</fullName>
    </recommendedName>
</protein>
<dbReference type="EMBL" id="CP017019">
    <property type="protein sequence ID" value="AOQ22841.1"/>
    <property type="molecule type" value="Genomic_DNA"/>
</dbReference>
<accession>A0AAC9HFM3</accession>
<dbReference type="Gene3D" id="3.20.20.140">
    <property type="entry name" value="Metal-dependent hydrolases"/>
    <property type="match status" value="1"/>
</dbReference>
<evidence type="ECO:0000313" key="2">
    <source>
        <dbReference type="EMBL" id="TYL10019.1"/>
    </source>
</evidence>
<evidence type="ECO:0000313" key="4">
    <source>
        <dbReference type="Proteomes" id="UP000322283"/>
    </source>
</evidence>
<evidence type="ECO:0008006" key="5">
    <source>
        <dbReference type="Google" id="ProtNLM"/>
    </source>
</evidence>
<keyword evidence="4" id="KW-1185">Reference proteome</keyword>
<sequence length="416" mass="48954">MPVITQENLALVVTKEVEQVRVTDIHTHLYPPNFGDLSLYGIDELLTYHYLVAEFFRYSTMDYEDFFNLSKTQQAELIFQTLFLEHSPVSEAQRGVLTTLKELGMDLNVRDLRVFREQINSIPAFDYVDRIFAIAGIKEVVMTNDPFDPKERQLWEMKGNKDPRFKAALRLDVLLNNYEKNYEYLNQMGFLVDKKLDENTLTEIRRFLRYWIEKTNAVYLAVSLPPDFMVPEDSYRSRILEKCVLPICRELNIPLALMIGVRRSINPRLGLAADSLGKADIRAIEYLCRTYPENKFLVTMLSRENQHELVVTARKFRNLMVFGCWWFLNNPMIVEEITNMRLENLGLSFIPQHSDARVLEHLIYKWVHARKIIADVLTKKYLDLLESGWKVTEEEIKRDIEDLFGNNFWKFVGRNV</sequence>
<dbReference type="AlphaFoldDB" id="A0AAC9HFM3"/>